<dbReference type="PANTHER" id="PTHR11808:SF80">
    <property type="entry name" value="CYSTATHIONINE GAMMA-LYASE"/>
    <property type="match status" value="1"/>
</dbReference>
<comment type="caution">
    <text evidence="6">The sequence shown here is derived from an EMBL/GenBank/DDBJ whole genome shotgun (WGS) entry which is preliminary data.</text>
</comment>
<dbReference type="Gene3D" id="3.40.640.10">
    <property type="entry name" value="Type I PLP-dependent aspartate aminotransferase-like (Major domain)"/>
    <property type="match status" value="1"/>
</dbReference>
<keyword evidence="3" id="KW-0028">Amino-acid biosynthesis</keyword>
<comment type="catalytic activity">
    <reaction evidence="3">
        <text>O-succinyl-L-homoserine + hydrogen sulfide = L-homocysteine + succinate</text>
        <dbReference type="Rhea" id="RHEA:27826"/>
        <dbReference type="ChEBI" id="CHEBI:29919"/>
        <dbReference type="ChEBI" id="CHEBI:30031"/>
        <dbReference type="ChEBI" id="CHEBI:57661"/>
        <dbReference type="ChEBI" id="CHEBI:58199"/>
    </reaction>
</comment>
<dbReference type="NCBIfam" id="TIGR01325">
    <property type="entry name" value="O_suc_HS_sulf"/>
    <property type="match status" value="1"/>
</dbReference>
<dbReference type="Gene3D" id="3.90.1150.10">
    <property type="entry name" value="Aspartate Aminotransferase, domain 1"/>
    <property type="match status" value="1"/>
</dbReference>
<feature type="region of interest" description="Disordered" evidence="5">
    <location>
        <begin position="1"/>
        <end position="39"/>
    </location>
</feature>
<evidence type="ECO:0000313" key="7">
    <source>
        <dbReference type="Proteomes" id="UP000603352"/>
    </source>
</evidence>
<dbReference type="EC" id="2.5.1.-" evidence="3"/>
<keyword evidence="7" id="KW-1185">Reference proteome</keyword>
<dbReference type="InterPro" id="IPR015424">
    <property type="entry name" value="PyrdxlP-dep_Trfase"/>
</dbReference>
<dbReference type="PANTHER" id="PTHR11808">
    <property type="entry name" value="TRANS-SULFURATION ENZYME FAMILY MEMBER"/>
    <property type="match status" value="1"/>
</dbReference>
<dbReference type="RefSeq" id="WP_188581045.1">
    <property type="nucleotide sequence ID" value="NZ_BMDZ01000058.1"/>
</dbReference>
<evidence type="ECO:0000256" key="2">
    <source>
        <dbReference type="ARBA" id="ARBA00022898"/>
    </source>
</evidence>
<protein>
    <recommendedName>
        <fullName evidence="3">O-succinylhomoserine sulfhydrylase</fullName>
        <shortName evidence="3">OSH sulfhydrylase</shortName>
        <shortName evidence="3">OSHS sulfhydrylase</shortName>
        <ecNumber evidence="3">2.5.1.-</ecNumber>
    </recommendedName>
</protein>
<comment type="pathway">
    <text evidence="3">Amino-acid biosynthesis; L-methionine biosynthesis via de novo pathway; L-homocysteine from O-succinyl-L-homoserine: step 1/1.</text>
</comment>
<comment type="similarity">
    <text evidence="3">Belongs to the trans-sulfuration enzymes family. MetZ subfamily.</text>
</comment>
<dbReference type="HAMAP" id="MF_02056">
    <property type="entry name" value="MetZ"/>
    <property type="match status" value="1"/>
</dbReference>
<dbReference type="NCBIfam" id="NF006003">
    <property type="entry name" value="PRK08133.1"/>
    <property type="match status" value="1"/>
</dbReference>
<dbReference type="InterPro" id="IPR015422">
    <property type="entry name" value="PyrdxlP-dep_Trfase_small"/>
</dbReference>
<dbReference type="InterPro" id="IPR006234">
    <property type="entry name" value="O-succ-hSer_sulfhydrylase"/>
</dbReference>
<evidence type="ECO:0000256" key="5">
    <source>
        <dbReference type="SAM" id="MobiDB-lite"/>
    </source>
</evidence>
<evidence type="ECO:0000256" key="1">
    <source>
        <dbReference type="ARBA" id="ARBA00001933"/>
    </source>
</evidence>
<keyword evidence="3" id="KW-0486">Methionine biosynthesis</keyword>
<evidence type="ECO:0000256" key="4">
    <source>
        <dbReference type="RuleBase" id="RU362118"/>
    </source>
</evidence>
<organism evidence="6 7">
    <name type="scientific">Tistrella bauzanensis</name>
    <dbReference type="NCBI Taxonomy" id="657419"/>
    <lineage>
        <taxon>Bacteria</taxon>
        <taxon>Pseudomonadati</taxon>
        <taxon>Pseudomonadota</taxon>
        <taxon>Alphaproteobacteria</taxon>
        <taxon>Geminicoccales</taxon>
        <taxon>Geminicoccaceae</taxon>
        <taxon>Tistrella</taxon>
    </lineage>
</organism>
<keyword evidence="3" id="KW-0808">Transferase</keyword>
<comment type="function">
    <text evidence="3">Catalyzes the formation of L-homocysteine from O-succinyl-L-homoserine (OSHS) and hydrogen sulfide.</text>
</comment>
<dbReference type="SUPFAM" id="SSF53383">
    <property type="entry name" value="PLP-dependent transferases"/>
    <property type="match status" value="1"/>
</dbReference>
<dbReference type="CDD" id="cd00614">
    <property type="entry name" value="CGS_like"/>
    <property type="match status" value="1"/>
</dbReference>
<gene>
    <name evidence="3 6" type="primary">metZ</name>
    <name evidence="6" type="ORF">GCM10011505_39230</name>
</gene>
<evidence type="ECO:0000313" key="6">
    <source>
        <dbReference type="EMBL" id="GGB54442.1"/>
    </source>
</evidence>
<dbReference type="EMBL" id="BMDZ01000058">
    <property type="protein sequence ID" value="GGB54442.1"/>
    <property type="molecule type" value="Genomic_DNA"/>
</dbReference>
<dbReference type="PIRSF" id="PIRSF001434">
    <property type="entry name" value="CGS"/>
    <property type="match status" value="1"/>
</dbReference>
<feature type="modified residue" description="N6-(pyridoxal phosphate)lysine" evidence="3">
    <location>
        <position position="239"/>
    </location>
</feature>
<dbReference type="InterPro" id="IPR015421">
    <property type="entry name" value="PyrdxlP-dep_Trfase_major"/>
</dbReference>
<dbReference type="InterPro" id="IPR000277">
    <property type="entry name" value="Cys/Met-Metab_PyrdxlP-dep_enz"/>
</dbReference>
<comment type="subunit">
    <text evidence="3">Homotetramer.</text>
</comment>
<keyword evidence="2 3" id="KW-0663">Pyridoxal phosphate</keyword>
<reference evidence="7" key="1">
    <citation type="journal article" date="2019" name="Int. J. Syst. Evol. Microbiol.">
        <title>The Global Catalogue of Microorganisms (GCM) 10K type strain sequencing project: providing services to taxonomists for standard genome sequencing and annotation.</title>
        <authorList>
            <consortium name="The Broad Institute Genomics Platform"/>
            <consortium name="The Broad Institute Genome Sequencing Center for Infectious Disease"/>
            <person name="Wu L."/>
            <person name="Ma J."/>
        </authorList>
    </citation>
    <scope>NUCLEOTIDE SEQUENCE [LARGE SCALE GENOMIC DNA]</scope>
    <source>
        <strain evidence="7">CGMCC 1.10188</strain>
    </source>
</reference>
<dbReference type="Pfam" id="PF01053">
    <property type="entry name" value="Cys_Met_Meta_PP"/>
    <property type="match status" value="1"/>
</dbReference>
<sequence length="424" mass="45308">MREDGGRNGVEDECAADDGLWESDRGGGDKPAAGAGRRQATLAVRGGLDRSPHGETSEALFLNSGYVYDSPARAEARFKGEEPGFVYSRYGNPTVRTFETRLAALEGAEACRATASGMSAVWTALVCQLRQGDHVVAAEALFGSCQYILTELLPRFGIETSFVRGDDIAAWSAAVRPNTKVFFLETPSNPQLELIDLQAVAAVARDCGARLVVDNVFATPILQKPLQLGAHVVVYSATKHIDGQGRVLGGAILSDEAFCDGELRNFLRHTGPTLSAFNAWVLLKGLETLPLRVREQTRAATALARRLENHPALTRLIYPGLASHPQHALARRQMRGGGTVLALDFAGGKDAAFRFLERLEVADISNNLGDSKTLATHPATTTHQRLTADQRAAVGITEGLVRVSVGLEDVEDLAADLGAALDAA</sequence>
<proteinExistence type="inferred from homology"/>
<feature type="compositionally biased region" description="Acidic residues" evidence="5">
    <location>
        <begin position="11"/>
        <end position="21"/>
    </location>
</feature>
<name>A0ABQ1IZT2_9PROT</name>
<comment type="cofactor">
    <cofactor evidence="1 3 4">
        <name>pyridoxal 5'-phosphate</name>
        <dbReference type="ChEBI" id="CHEBI:597326"/>
    </cofactor>
</comment>
<dbReference type="Proteomes" id="UP000603352">
    <property type="component" value="Unassembled WGS sequence"/>
</dbReference>
<accession>A0ABQ1IZT2</accession>
<evidence type="ECO:0000256" key="3">
    <source>
        <dbReference type="HAMAP-Rule" id="MF_02056"/>
    </source>
</evidence>
<feature type="compositionally biased region" description="Basic and acidic residues" evidence="5">
    <location>
        <begin position="1"/>
        <end position="10"/>
    </location>
</feature>